<comment type="subunit">
    <text evidence="5">Binds ribosomal protein uS19.</text>
</comment>
<evidence type="ECO:0000256" key="1">
    <source>
        <dbReference type="ARBA" id="ARBA00022490"/>
    </source>
</evidence>
<evidence type="ECO:0000256" key="3">
    <source>
        <dbReference type="ARBA" id="ARBA00022552"/>
    </source>
</evidence>
<dbReference type="EMBL" id="JBHSZV010000013">
    <property type="protein sequence ID" value="MFC7061233.1"/>
    <property type="molecule type" value="Genomic_DNA"/>
</dbReference>
<feature type="domain" description="PRC-barrel" evidence="7">
    <location>
        <begin position="96"/>
        <end position="170"/>
    </location>
</feature>
<keyword evidence="4 5" id="KW-0143">Chaperone</keyword>
<protein>
    <recommendedName>
        <fullName evidence="5">Ribosome maturation factor RimM</fullName>
    </recommendedName>
</protein>
<dbReference type="InterPro" id="IPR011961">
    <property type="entry name" value="RimM"/>
</dbReference>
<feature type="domain" description="RimM N-terminal" evidence="6">
    <location>
        <begin position="8"/>
        <end position="89"/>
    </location>
</feature>
<sequence length="171" mass="19693">MSDEMYNVGQIINTHGIKGEVKVQRITDFDERFQPGQLLYWVNEGQPVKELVVKSHRIHKGFDLLSFEDHASINDVENYRDGFLKVSSDEHEELEEHEFYFHEIIGASVYLTTGENLGVIKEILTPGANDVWVVQREGKKDALIPYIEDVVKEVNIRKQEIIIDPIEGLLD</sequence>
<dbReference type="Pfam" id="PF05239">
    <property type="entry name" value="PRC"/>
    <property type="match status" value="1"/>
</dbReference>
<evidence type="ECO:0000256" key="4">
    <source>
        <dbReference type="ARBA" id="ARBA00023186"/>
    </source>
</evidence>
<keyword evidence="3 5" id="KW-0698">rRNA processing</keyword>
<reference evidence="9" key="1">
    <citation type="journal article" date="2019" name="Int. J. Syst. Evol. Microbiol.">
        <title>The Global Catalogue of Microorganisms (GCM) 10K type strain sequencing project: providing services to taxonomists for standard genome sequencing and annotation.</title>
        <authorList>
            <consortium name="The Broad Institute Genomics Platform"/>
            <consortium name="The Broad Institute Genome Sequencing Center for Infectious Disease"/>
            <person name="Wu L."/>
            <person name="Ma J."/>
        </authorList>
    </citation>
    <scope>NUCLEOTIDE SEQUENCE [LARGE SCALE GENOMIC DNA]</scope>
    <source>
        <strain evidence="9">CGMCC 4.1621</strain>
    </source>
</reference>
<dbReference type="Pfam" id="PF01782">
    <property type="entry name" value="RimM"/>
    <property type="match status" value="1"/>
</dbReference>
<evidence type="ECO:0000259" key="7">
    <source>
        <dbReference type="Pfam" id="PF05239"/>
    </source>
</evidence>
<comment type="domain">
    <text evidence="5">The PRC barrel domain binds ribosomal protein uS19.</text>
</comment>
<dbReference type="InterPro" id="IPR011033">
    <property type="entry name" value="PRC_barrel-like_sf"/>
</dbReference>
<dbReference type="SUPFAM" id="SSF50346">
    <property type="entry name" value="PRC-barrel domain"/>
    <property type="match status" value="1"/>
</dbReference>
<keyword evidence="9" id="KW-1185">Reference proteome</keyword>
<comment type="subcellular location">
    <subcellularLocation>
        <location evidence="5">Cytoplasm</location>
    </subcellularLocation>
</comment>
<keyword evidence="2 5" id="KW-0690">Ribosome biogenesis</keyword>
<accession>A0ABW2EFW7</accession>
<dbReference type="InterPro" id="IPR036976">
    <property type="entry name" value="RimM_N_sf"/>
</dbReference>
<dbReference type="RefSeq" id="WP_204707841.1">
    <property type="nucleotide sequence ID" value="NZ_JBHSZV010000013.1"/>
</dbReference>
<comment type="similarity">
    <text evidence="5">Belongs to the RimM family.</text>
</comment>
<dbReference type="SUPFAM" id="SSF50447">
    <property type="entry name" value="Translation proteins"/>
    <property type="match status" value="1"/>
</dbReference>
<dbReference type="NCBIfam" id="TIGR02273">
    <property type="entry name" value="16S_RimM"/>
    <property type="match status" value="1"/>
</dbReference>
<organism evidence="8 9">
    <name type="scientific">Halobacillus seohaensis</name>
    <dbReference type="NCBI Taxonomy" id="447421"/>
    <lineage>
        <taxon>Bacteria</taxon>
        <taxon>Bacillati</taxon>
        <taxon>Bacillota</taxon>
        <taxon>Bacilli</taxon>
        <taxon>Bacillales</taxon>
        <taxon>Bacillaceae</taxon>
        <taxon>Halobacillus</taxon>
    </lineage>
</organism>
<dbReference type="Gene3D" id="2.30.30.240">
    <property type="entry name" value="PRC-barrel domain"/>
    <property type="match status" value="1"/>
</dbReference>
<comment type="caution">
    <text evidence="8">The sequence shown here is derived from an EMBL/GenBank/DDBJ whole genome shotgun (WGS) entry which is preliminary data.</text>
</comment>
<evidence type="ECO:0000313" key="9">
    <source>
        <dbReference type="Proteomes" id="UP001596410"/>
    </source>
</evidence>
<dbReference type="InterPro" id="IPR009000">
    <property type="entry name" value="Transl_B-barrel_sf"/>
</dbReference>
<dbReference type="InterPro" id="IPR027275">
    <property type="entry name" value="PRC-brl_dom"/>
</dbReference>
<evidence type="ECO:0000256" key="5">
    <source>
        <dbReference type="HAMAP-Rule" id="MF_00014"/>
    </source>
</evidence>
<dbReference type="InterPro" id="IPR002676">
    <property type="entry name" value="RimM_N"/>
</dbReference>
<proteinExistence type="inferred from homology"/>
<evidence type="ECO:0000313" key="8">
    <source>
        <dbReference type="EMBL" id="MFC7061233.1"/>
    </source>
</evidence>
<evidence type="ECO:0000256" key="2">
    <source>
        <dbReference type="ARBA" id="ARBA00022517"/>
    </source>
</evidence>
<name>A0ABW2EFW7_9BACI</name>
<keyword evidence="1 5" id="KW-0963">Cytoplasm</keyword>
<gene>
    <name evidence="5 8" type="primary">rimM</name>
    <name evidence="8" type="ORF">ACFQIC_05100</name>
</gene>
<evidence type="ECO:0000259" key="6">
    <source>
        <dbReference type="Pfam" id="PF01782"/>
    </source>
</evidence>
<dbReference type="HAMAP" id="MF_00014">
    <property type="entry name" value="Ribosome_mat_RimM"/>
    <property type="match status" value="1"/>
</dbReference>
<dbReference type="PANTHER" id="PTHR33692:SF1">
    <property type="entry name" value="RIBOSOME MATURATION FACTOR RIMM"/>
    <property type="match status" value="1"/>
</dbReference>
<dbReference type="Gene3D" id="2.40.30.60">
    <property type="entry name" value="RimM"/>
    <property type="match status" value="1"/>
</dbReference>
<dbReference type="PANTHER" id="PTHR33692">
    <property type="entry name" value="RIBOSOME MATURATION FACTOR RIMM"/>
    <property type="match status" value="1"/>
</dbReference>
<dbReference type="Proteomes" id="UP001596410">
    <property type="component" value="Unassembled WGS sequence"/>
</dbReference>
<comment type="function">
    <text evidence="5">An accessory protein needed during the final step in the assembly of 30S ribosomal subunit, possibly for assembly of the head region. Essential for efficient processing of 16S rRNA. May be needed both before and after RbfA during the maturation of 16S rRNA. It has affinity for free ribosomal 30S subunits but not for 70S ribosomes.</text>
</comment>